<dbReference type="InterPro" id="IPR052281">
    <property type="entry name" value="GAREM"/>
</dbReference>
<proteinExistence type="predicted"/>
<name>A0A8C4Q5G2_EPTBU</name>
<reference evidence="3" key="1">
    <citation type="submission" date="2025-08" db="UniProtKB">
        <authorList>
            <consortium name="Ensembl"/>
        </authorList>
    </citation>
    <scope>IDENTIFICATION</scope>
</reference>
<reference evidence="3" key="2">
    <citation type="submission" date="2025-09" db="UniProtKB">
        <authorList>
            <consortium name="Ensembl"/>
        </authorList>
    </citation>
    <scope>IDENTIFICATION</scope>
</reference>
<organism evidence="3 4">
    <name type="scientific">Eptatretus burgeri</name>
    <name type="common">Inshore hagfish</name>
    <dbReference type="NCBI Taxonomy" id="7764"/>
    <lineage>
        <taxon>Eukaryota</taxon>
        <taxon>Metazoa</taxon>
        <taxon>Chordata</taxon>
        <taxon>Craniata</taxon>
        <taxon>Vertebrata</taxon>
        <taxon>Cyclostomata</taxon>
        <taxon>Myxini</taxon>
        <taxon>Myxiniformes</taxon>
        <taxon>Myxinidae</taxon>
        <taxon>Eptatretinae</taxon>
        <taxon>Eptatretus</taxon>
    </lineage>
</organism>
<keyword evidence="1" id="KW-0597">Phosphoprotein</keyword>
<evidence type="ECO:0000313" key="4">
    <source>
        <dbReference type="Proteomes" id="UP000694388"/>
    </source>
</evidence>
<protein>
    <recommendedName>
        <fullName evidence="2">CABIT domain-containing protein</fullName>
    </recommendedName>
</protein>
<keyword evidence="4" id="KW-1185">Reference proteome</keyword>
<accession>A0A8C4Q5G2</accession>
<sequence>MLFFLLQANYFNHKTSHPLSLQLILLQVASGEFNEESELYHFALNAGDELTLMGQAEILCGRPSKDRSRLTTLLRKIGWLPGAAVNPRVARGKMPCLICMNHRTNESVSLPFECHGRFGTRSPLESQLHDGEHSLRSIVEHARLPVTVMVPSRPPPPRNPYDQHMVREGHRYKLVGLRARTVVVAVALHGRDSGQPGHYTLGASTPAPRFTLPEGLIKATKVAEPKTPRSESITFIEFWRLTAWSRLELLHL</sequence>
<dbReference type="Pfam" id="PF12736">
    <property type="entry name" value="CABIT"/>
    <property type="match status" value="1"/>
</dbReference>
<feature type="domain" description="CABIT" evidence="2">
    <location>
        <begin position="27"/>
        <end position="188"/>
    </location>
</feature>
<evidence type="ECO:0000313" key="3">
    <source>
        <dbReference type="Ensembl" id="ENSEBUP00000010152.1"/>
    </source>
</evidence>
<evidence type="ECO:0000259" key="2">
    <source>
        <dbReference type="Pfam" id="PF12736"/>
    </source>
</evidence>
<dbReference type="PANTHER" id="PTHR14454">
    <property type="entry name" value="GRB2-ASSOCIATED AND REGULATOR OF MAPK PROTEIN FAMILY MEMBER"/>
    <property type="match status" value="1"/>
</dbReference>
<dbReference type="InterPro" id="IPR025946">
    <property type="entry name" value="CABIT_dom"/>
</dbReference>
<evidence type="ECO:0000256" key="1">
    <source>
        <dbReference type="ARBA" id="ARBA00022553"/>
    </source>
</evidence>
<dbReference type="PANTHER" id="PTHR14454:SF12">
    <property type="entry name" value="GRB2-ASSOCIATED AND REGULATOR OF MAPK PROTEIN 2-LIKE"/>
    <property type="match status" value="1"/>
</dbReference>
<dbReference type="GeneTree" id="ENSGT00530000063834"/>
<dbReference type="AlphaFoldDB" id="A0A8C4Q5G2"/>
<dbReference type="Ensembl" id="ENSEBUT00000010693.1">
    <property type="protein sequence ID" value="ENSEBUP00000010152.1"/>
    <property type="gene ID" value="ENSEBUG00000006525.1"/>
</dbReference>
<dbReference type="Proteomes" id="UP000694388">
    <property type="component" value="Unplaced"/>
</dbReference>